<dbReference type="VEuPathDB" id="FungiDB:MELLADRAFT_67022"/>
<dbReference type="Pfam" id="PF05724">
    <property type="entry name" value="TPMT"/>
    <property type="match status" value="1"/>
</dbReference>
<evidence type="ECO:0000256" key="2">
    <source>
        <dbReference type="ARBA" id="ARBA00022603"/>
    </source>
</evidence>
<dbReference type="OrthoDB" id="276151at2759"/>
<evidence type="ECO:0000256" key="4">
    <source>
        <dbReference type="ARBA" id="ARBA00022691"/>
    </source>
</evidence>
<name>F4S1I0_MELLP</name>
<dbReference type="Proteomes" id="UP000001072">
    <property type="component" value="Unassembled WGS sequence"/>
</dbReference>
<dbReference type="SUPFAM" id="SSF53335">
    <property type="entry name" value="S-adenosyl-L-methionine-dependent methyltransferases"/>
    <property type="match status" value="1"/>
</dbReference>
<keyword evidence="2" id="KW-0489">Methyltransferase</keyword>
<accession>F4S1I0</accession>
<evidence type="ECO:0000313" key="5">
    <source>
        <dbReference type="EMBL" id="EGG01379.1"/>
    </source>
</evidence>
<evidence type="ECO:0000256" key="3">
    <source>
        <dbReference type="ARBA" id="ARBA00022679"/>
    </source>
</evidence>
<dbReference type="PROSITE" id="PS51585">
    <property type="entry name" value="SAM_MT_TPMT"/>
    <property type="match status" value="1"/>
</dbReference>
<evidence type="ECO:0000256" key="1">
    <source>
        <dbReference type="ARBA" id="ARBA00022553"/>
    </source>
</evidence>
<reference evidence="6" key="1">
    <citation type="journal article" date="2011" name="Proc. Natl. Acad. Sci. U.S.A.">
        <title>Obligate biotrophy features unraveled by the genomic analysis of rust fungi.</title>
        <authorList>
            <person name="Duplessis S."/>
            <person name="Cuomo C.A."/>
            <person name="Lin Y.-C."/>
            <person name="Aerts A."/>
            <person name="Tisserant E."/>
            <person name="Veneault-Fourrey C."/>
            <person name="Joly D.L."/>
            <person name="Hacquard S."/>
            <person name="Amselem J."/>
            <person name="Cantarel B.L."/>
            <person name="Chiu R."/>
            <person name="Coutinho P.M."/>
            <person name="Feau N."/>
            <person name="Field M."/>
            <person name="Frey P."/>
            <person name="Gelhaye E."/>
            <person name="Goldberg J."/>
            <person name="Grabherr M.G."/>
            <person name="Kodira C.D."/>
            <person name="Kohler A."/>
            <person name="Kuees U."/>
            <person name="Lindquist E.A."/>
            <person name="Lucas S.M."/>
            <person name="Mago R."/>
            <person name="Mauceli E."/>
            <person name="Morin E."/>
            <person name="Murat C."/>
            <person name="Pangilinan J.L."/>
            <person name="Park R."/>
            <person name="Pearson M."/>
            <person name="Quesneville H."/>
            <person name="Rouhier N."/>
            <person name="Sakthikumar S."/>
            <person name="Salamov A.A."/>
            <person name="Schmutz J."/>
            <person name="Selles B."/>
            <person name="Shapiro H."/>
            <person name="Tanguay P."/>
            <person name="Tuskan G.A."/>
            <person name="Henrissat B."/>
            <person name="Van de Peer Y."/>
            <person name="Rouze P."/>
            <person name="Ellis J.G."/>
            <person name="Dodds P.N."/>
            <person name="Schein J.E."/>
            <person name="Zhong S."/>
            <person name="Hamelin R.C."/>
            <person name="Grigoriev I.V."/>
            <person name="Szabo L.J."/>
            <person name="Martin F."/>
        </authorList>
    </citation>
    <scope>NUCLEOTIDE SEQUENCE [LARGE SCALE GENOMIC DNA]</scope>
    <source>
        <strain evidence="6">98AG31 / pathotype 3-4-7</strain>
    </source>
</reference>
<dbReference type="Gene3D" id="3.40.50.150">
    <property type="entry name" value="Vaccinia Virus protein VP39"/>
    <property type="match status" value="1"/>
</dbReference>
<dbReference type="GeneID" id="18930756"/>
<dbReference type="InterPro" id="IPR008854">
    <property type="entry name" value="TPMT"/>
</dbReference>
<evidence type="ECO:0000313" key="6">
    <source>
        <dbReference type="Proteomes" id="UP000001072"/>
    </source>
</evidence>
<dbReference type="GO" id="GO:0032259">
    <property type="term" value="P:methylation"/>
    <property type="evidence" value="ECO:0007669"/>
    <property type="project" value="UniProtKB-KW"/>
</dbReference>
<dbReference type="eggNOG" id="ENOG502QS1V">
    <property type="taxonomic scope" value="Eukaryota"/>
</dbReference>
<dbReference type="HOGENOM" id="CLU_056435_1_1_1"/>
<dbReference type="RefSeq" id="XP_007415229.1">
    <property type="nucleotide sequence ID" value="XM_007415167.1"/>
</dbReference>
<keyword evidence="3" id="KW-0808">Transferase</keyword>
<dbReference type="GO" id="GO:0008757">
    <property type="term" value="F:S-adenosylmethionine-dependent methyltransferase activity"/>
    <property type="evidence" value="ECO:0007669"/>
    <property type="project" value="InterPro"/>
</dbReference>
<dbReference type="PANTHER" id="PTHR32183:SF6">
    <property type="entry name" value="CYSTEINE SULFINATE DESULFINASE_CYSTEINE DESULFURASE AND RELATED ENZYMES"/>
    <property type="match status" value="1"/>
</dbReference>
<sequence length="194" mass="21874">MATPTNPQDSEPISLVDEGGWEKAWEKGITPWDRKKVQPALLEVFNESDFLKDIKHFKALVAGCGRGYDVVFLGSKVDECFGWDISPKAVSLAQEWLKTQNEATNLENIHFEVNDFFDPKGSSLTFDLAYDYTFLCAIHPSKRQEWSIRYSQLIKKGGKLITLIYPIDGDRPGGPPFSVDPDEVTELLIDVGFK</sequence>
<keyword evidence="4" id="KW-0949">S-adenosyl-L-methionine</keyword>
<dbReference type="AlphaFoldDB" id="F4S1I0"/>
<dbReference type="PANTHER" id="PTHR32183">
    <property type="match status" value="1"/>
</dbReference>
<dbReference type="KEGG" id="mlr:MELLADRAFT_67022"/>
<dbReference type="InterPro" id="IPR029063">
    <property type="entry name" value="SAM-dependent_MTases_sf"/>
</dbReference>
<gene>
    <name evidence="5" type="ORF">MELLADRAFT_67022</name>
</gene>
<keyword evidence="1" id="KW-0597">Phosphoprotein</keyword>
<proteinExistence type="predicted"/>
<dbReference type="EMBL" id="GL883138">
    <property type="protein sequence ID" value="EGG01379.1"/>
    <property type="molecule type" value="Genomic_DNA"/>
</dbReference>
<keyword evidence="6" id="KW-1185">Reference proteome</keyword>
<dbReference type="InParanoid" id="F4S1I0"/>
<evidence type="ECO:0008006" key="7">
    <source>
        <dbReference type="Google" id="ProtNLM"/>
    </source>
</evidence>
<organism evidence="6">
    <name type="scientific">Melampsora larici-populina (strain 98AG31 / pathotype 3-4-7)</name>
    <name type="common">Poplar leaf rust fungus</name>
    <dbReference type="NCBI Taxonomy" id="747676"/>
    <lineage>
        <taxon>Eukaryota</taxon>
        <taxon>Fungi</taxon>
        <taxon>Dikarya</taxon>
        <taxon>Basidiomycota</taxon>
        <taxon>Pucciniomycotina</taxon>
        <taxon>Pucciniomycetes</taxon>
        <taxon>Pucciniales</taxon>
        <taxon>Melampsoraceae</taxon>
        <taxon>Melampsora</taxon>
    </lineage>
</organism>
<protein>
    <recommendedName>
        <fullName evidence="7">Methyltransferase domain-containing protein</fullName>
    </recommendedName>
</protein>